<gene>
    <name evidence="1" type="ORF">E2C01_075023</name>
</gene>
<protein>
    <submittedName>
        <fullName evidence="1">Uncharacterized protein</fullName>
    </submittedName>
</protein>
<keyword evidence="2" id="KW-1185">Reference proteome</keyword>
<evidence type="ECO:0000313" key="1">
    <source>
        <dbReference type="EMBL" id="MPC80443.1"/>
    </source>
</evidence>
<comment type="caution">
    <text evidence="1">The sequence shown here is derived from an EMBL/GenBank/DDBJ whole genome shotgun (WGS) entry which is preliminary data.</text>
</comment>
<dbReference type="EMBL" id="VSRR010054031">
    <property type="protein sequence ID" value="MPC80443.1"/>
    <property type="molecule type" value="Genomic_DNA"/>
</dbReference>
<name>A0A5B7IDU8_PORTR</name>
<dbReference type="Proteomes" id="UP000324222">
    <property type="component" value="Unassembled WGS sequence"/>
</dbReference>
<proteinExistence type="predicted"/>
<dbReference type="AlphaFoldDB" id="A0A5B7IDU8"/>
<sequence>MDLKCVRAMVSRDSWGGEGG</sequence>
<organism evidence="1 2">
    <name type="scientific">Portunus trituberculatus</name>
    <name type="common">Swimming crab</name>
    <name type="synonym">Neptunus trituberculatus</name>
    <dbReference type="NCBI Taxonomy" id="210409"/>
    <lineage>
        <taxon>Eukaryota</taxon>
        <taxon>Metazoa</taxon>
        <taxon>Ecdysozoa</taxon>
        <taxon>Arthropoda</taxon>
        <taxon>Crustacea</taxon>
        <taxon>Multicrustacea</taxon>
        <taxon>Malacostraca</taxon>
        <taxon>Eumalacostraca</taxon>
        <taxon>Eucarida</taxon>
        <taxon>Decapoda</taxon>
        <taxon>Pleocyemata</taxon>
        <taxon>Brachyura</taxon>
        <taxon>Eubrachyura</taxon>
        <taxon>Portunoidea</taxon>
        <taxon>Portunidae</taxon>
        <taxon>Portuninae</taxon>
        <taxon>Portunus</taxon>
    </lineage>
</organism>
<reference evidence="1 2" key="1">
    <citation type="submission" date="2019-05" db="EMBL/GenBank/DDBJ databases">
        <title>Another draft genome of Portunus trituberculatus and its Hox gene families provides insights of decapod evolution.</title>
        <authorList>
            <person name="Jeong J.-H."/>
            <person name="Song I."/>
            <person name="Kim S."/>
            <person name="Choi T."/>
            <person name="Kim D."/>
            <person name="Ryu S."/>
            <person name="Kim W."/>
        </authorList>
    </citation>
    <scope>NUCLEOTIDE SEQUENCE [LARGE SCALE GENOMIC DNA]</scope>
    <source>
        <tissue evidence="1">Muscle</tissue>
    </source>
</reference>
<accession>A0A5B7IDU8</accession>
<evidence type="ECO:0000313" key="2">
    <source>
        <dbReference type="Proteomes" id="UP000324222"/>
    </source>
</evidence>